<dbReference type="FunCoup" id="H2ZSZ6">
    <property type="interactions" value="636"/>
</dbReference>
<organism evidence="5 6">
    <name type="scientific">Latimeria chalumnae</name>
    <name type="common">Coelacanth</name>
    <dbReference type="NCBI Taxonomy" id="7897"/>
    <lineage>
        <taxon>Eukaryota</taxon>
        <taxon>Metazoa</taxon>
        <taxon>Chordata</taxon>
        <taxon>Craniata</taxon>
        <taxon>Vertebrata</taxon>
        <taxon>Euteleostomi</taxon>
        <taxon>Coelacanthiformes</taxon>
        <taxon>Coelacanthidae</taxon>
        <taxon>Latimeria</taxon>
    </lineage>
</organism>
<dbReference type="EMBL" id="AFYH01182502">
    <property type="status" value="NOT_ANNOTATED_CDS"/>
    <property type="molecule type" value="Genomic_DNA"/>
</dbReference>
<keyword evidence="6" id="KW-1185">Reference proteome</keyword>
<dbReference type="PANTHER" id="PTHR14388:SF7">
    <property type="entry name" value="SH2 DOMAIN-CONTAINING PROTEIN 4B"/>
    <property type="match status" value="1"/>
</dbReference>
<dbReference type="AlphaFoldDB" id="H2ZSZ6"/>
<dbReference type="PROSITE" id="PS50001">
    <property type="entry name" value="SH2"/>
    <property type="match status" value="1"/>
</dbReference>
<name>H2ZSZ6_LATCH</name>
<sequence>VQWMQGSDGEVWVWVMGEASGDKPYEQITEELMAERARQQAQKETEQLWKEKEAEIKKKFRDAMAKEKARFVAEKWKVEMEDRKTAKLEEDKIQEQLKKREEEERQKGEEEIRCQEERRAQELYMNLKKAQQQSQRSEKDEQEWLEQLQKSKAADEERTHKARCARDEYRRQSLRAIEKGKVAGLSGLFQKTNLNNGQPRKSSITCNVQTNLLPTTSHELFKNAHKPHLNNTSGIVHRNILISRRHHALLKKNLSLYSKPWDCPTRPLSRDTIIHWFKEEQLPRRAGFERNTNTIAPWFHGIISRQEAEELLMNMSEGAFLVRVSENIWGYTLSYRQQSGFKHFLVDASSDYYSFLGVDQNRHATLTDLVDFHKVN</sequence>
<dbReference type="Bgee" id="ENSLACG00000000457">
    <property type="expression patterns" value="Expressed in chordate pharynx and 6 other cell types or tissues"/>
</dbReference>
<feature type="compositionally biased region" description="Basic and acidic residues" evidence="3">
    <location>
        <begin position="152"/>
        <end position="163"/>
    </location>
</feature>
<dbReference type="HOGENOM" id="CLU_029296_0_0_1"/>
<evidence type="ECO:0000256" key="2">
    <source>
        <dbReference type="PROSITE-ProRule" id="PRU00191"/>
    </source>
</evidence>
<proteinExistence type="predicted"/>
<dbReference type="SUPFAM" id="SSF55550">
    <property type="entry name" value="SH2 domain"/>
    <property type="match status" value="1"/>
</dbReference>
<dbReference type="EMBL" id="AFYH01182503">
    <property type="status" value="NOT_ANNOTATED_CDS"/>
    <property type="molecule type" value="Genomic_DNA"/>
</dbReference>
<dbReference type="GO" id="GO:0005737">
    <property type="term" value="C:cytoplasm"/>
    <property type="evidence" value="ECO:0007669"/>
    <property type="project" value="TreeGrafter"/>
</dbReference>
<dbReference type="EMBL" id="AFYH01182500">
    <property type="status" value="NOT_ANNOTATED_CDS"/>
    <property type="molecule type" value="Genomic_DNA"/>
</dbReference>
<gene>
    <name evidence="5" type="primary">SH2D4B</name>
</gene>
<dbReference type="Proteomes" id="UP000008672">
    <property type="component" value="Unassembled WGS sequence"/>
</dbReference>
<dbReference type="Gene3D" id="3.30.505.10">
    <property type="entry name" value="SH2 domain"/>
    <property type="match status" value="1"/>
</dbReference>
<accession>H2ZSZ6</accession>
<dbReference type="PANTHER" id="PTHR14388">
    <property type="entry name" value="T CELL-SPECIFIC ADAPTER PROTEIN TSAD"/>
    <property type="match status" value="1"/>
</dbReference>
<dbReference type="PRINTS" id="PR00401">
    <property type="entry name" value="SH2DOMAIN"/>
</dbReference>
<protein>
    <submittedName>
        <fullName evidence="5">SH2 domain containing 4B</fullName>
    </submittedName>
</protein>
<dbReference type="InParanoid" id="H2ZSZ6"/>
<dbReference type="EMBL" id="AFYH01182499">
    <property type="status" value="NOT_ANNOTATED_CDS"/>
    <property type="molecule type" value="Genomic_DNA"/>
</dbReference>
<feature type="domain" description="SH2" evidence="4">
    <location>
        <begin position="298"/>
        <end position="376"/>
    </location>
</feature>
<evidence type="ECO:0000256" key="1">
    <source>
        <dbReference type="ARBA" id="ARBA00022999"/>
    </source>
</evidence>
<dbReference type="STRING" id="7897.ENSLACP00000000517"/>
<dbReference type="InterPro" id="IPR036860">
    <property type="entry name" value="SH2_dom_sf"/>
</dbReference>
<evidence type="ECO:0000313" key="6">
    <source>
        <dbReference type="Proteomes" id="UP000008672"/>
    </source>
</evidence>
<keyword evidence="1 2" id="KW-0727">SH2 domain</keyword>
<dbReference type="EMBL" id="AFYH01182504">
    <property type="status" value="NOT_ANNOTATED_CDS"/>
    <property type="molecule type" value="Genomic_DNA"/>
</dbReference>
<dbReference type="Ensembl" id="ENSLACT00000000519.1">
    <property type="protein sequence ID" value="ENSLACP00000000517.1"/>
    <property type="gene ID" value="ENSLACG00000000457.1"/>
</dbReference>
<dbReference type="EMBL" id="AFYH01182506">
    <property type="status" value="NOT_ANNOTATED_CDS"/>
    <property type="molecule type" value="Genomic_DNA"/>
</dbReference>
<dbReference type="EMBL" id="AFYH01182505">
    <property type="status" value="NOT_ANNOTATED_CDS"/>
    <property type="molecule type" value="Genomic_DNA"/>
</dbReference>
<evidence type="ECO:0000313" key="5">
    <source>
        <dbReference type="Ensembl" id="ENSLACP00000000517.1"/>
    </source>
</evidence>
<dbReference type="eggNOG" id="ENOG502QVV5">
    <property type="taxonomic scope" value="Eukaryota"/>
</dbReference>
<dbReference type="SMART" id="SM00252">
    <property type="entry name" value="SH2"/>
    <property type="match status" value="1"/>
</dbReference>
<reference evidence="6" key="1">
    <citation type="submission" date="2011-08" db="EMBL/GenBank/DDBJ databases">
        <title>The draft genome of Latimeria chalumnae.</title>
        <authorList>
            <person name="Di Palma F."/>
            <person name="Alfoldi J."/>
            <person name="Johnson J."/>
            <person name="Berlin A."/>
            <person name="Gnerre S."/>
            <person name="Jaffe D."/>
            <person name="MacCallum I."/>
            <person name="Young S."/>
            <person name="Walker B.J."/>
            <person name="Lander E."/>
            <person name="Lindblad-Toh K."/>
        </authorList>
    </citation>
    <scope>NUCLEOTIDE SEQUENCE [LARGE SCALE GENOMIC DNA]</scope>
    <source>
        <strain evidence="6">Wild caught</strain>
    </source>
</reference>
<dbReference type="EMBL" id="AFYH01182507">
    <property type="status" value="NOT_ANNOTATED_CDS"/>
    <property type="molecule type" value="Genomic_DNA"/>
</dbReference>
<dbReference type="EMBL" id="AFYH01182501">
    <property type="status" value="NOT_ANNOTATED_CDS"/>
    <property type="molecule type" value="Genomic_DNA"/>
</dbReference>
<dbReference type="Pfam" id="PF00017">
    <property type="entry name" value="SH2"/>
    <property type="match status" value="1"/>
</dbReference>
<dbReference type="OMA" id="ESVILWF"/>
<evidence type="ECO:0000259" key="4">
    <source>
        <dbReference type="PROSITE" id="PS50001"/>
    </source>
</evidence>
<reference evidence="5" key="2">
    <citation type="submission" date="2025-08" db="UniProtKB">
        <authorList>
            <consortium name="Ensembl"/>
        </authorList>
    </citation>
    <scope>IDENTIFICATION</scope>
</reference>
<dbReference type="GeneTree" id="ENSGT00940000159732"/>
<dbReference type="InterPro" id="IPR000980">
    <property type="entry name" value="SH2"/>
</dbReference>
<reference evidence="5" key="3">
    <citation type="submission" date="2025-09" db="UniProtKB">
        <authorList>
            <consortium name="Ensembl"/>
        </authorList>
    </citation>
    <scope>IDENTIFICATION</scope>
</reference>
<feature type="region of interest" description="Disordered" evidence="3">
    <location>
        <begin position="127"/>
        <end position="163"/>
    </location>
</feature>
<evidence type="ECO:0000256" key="3">
    <source>
        <dbReference type="SAM" id="MobiDB-lite"/>
    </source>
</evidence>